<proteinExistence type="predicted"/>
<dbReference type="EMBL" id="GBRH01208001">
    <property type="protein sequence ID" value="JAD89894.1"/>
    <property type="molecule type" value="Transcribed_RNA"/>
</dbReference>
<accession>A0A0A9DMS1</accession>
<name>A0A0A9DMS1_ARUDO</name>
<organism evidence="1">
    <name type="scientific">Arundo donax</name>
    <name type="common">Giant reed</name>
    <name type="synonym">Donax arundinaceus</name>
    <dbReference type="NCBI Taxonomy" id="35708"/>
    <lineage>
        <taxon>Eukaryota</taxon>
        <taxon>Viridiplantae</taxon>
        <taxon>Streptophyta</taxon>
        <taxon>Embryophyta</taxon>
        <taxon>Tracheophyta</taxon>
        <taxon>Spermatophyta</taxon>
        <taxon>Magnoliopsida</taxon>
        <taxon>Liliopsida</taxon>
        <taxon>Poales</taxon>
        <taxon>Poaceae</taxon>
        <taxon>PACMAD clade</taxon>
        <taxon>Arundinoideae</taxon>
        <taxon>Arundineae</taxon>
        <taxon>Arundo</taxon>
    </lineage>
</organism>
<reference evidence="1" key="2">
    <citation type="journal article" date="2015" name="Data Brief">
        <title>Shoot transcriptome of the giant reed, Arundo donax.</title>
        <authorList>
            <person name="Barrero R.A."/>
            <person name="Guerrero F.D."/>
            <person name="Moolhuijzen P."/>
            <person name="Goolsby J.A."/>
            <person name="Tidwell J."/>
            <person name="Bellgard S.E."/>
            <person name="Bellgard M.I."/>
        </authorList>
    </citation>
    <scope>NUCLEOTIDE SEQUENCE</scope>
    <source>
        <tissue evidence="1">Shoot tissue taken approximately 20 cm above the soil surface</tissue>
    </source>
</reference>
<sequence>MRMSVSWSVQLPLR</sequence>
<evidence type="ECO:0000313" key="1">
    <source>
        <dbReference type="EMBL" id="JAD89894.1"/>
    </source>
</evidence>
<reference evidence="1" key="1">
    <citation type="submission" date="2014-09" db="EMBL/GenBank/DDBJ databases">
        <authorList>
            <person name="Magalhaes I.L.F."/>
            <person name="Oliveira U."/>
            <person name="Santos F.R."/>
            <person name="Vidigal T.H.D.A."/>
            <person name="Brescovit A.D."/>
            <person name="Santos A.J."/>
        </authorList>
    </citation>
    <scope>NUCLEOTIDE SEQUENCE</scope>
    <source>
        <tissue evidence="1">Shoot tissue taken approximately 20 cm above the soil surface</tissue>
    </source>
</reference>
<protein>
    <submittedName>
        <fullName evidence="1">Uncharacterized protein</fullName>
    </submittedName>
</protein>